<reference evidence="2" key="1">
    <citation type="submission" date="2016-10" db="EMBL/GenBank/DDBJ databases">
        <title>Genome sequence of Streptomyces mangrovisoli MUSC 149.</title>
        <authorList>
            <person name="Lee L.-H."/>
            <person name="Ser H.-L."/>
        </authorList>
    </citation>
    <scope>NUCLEOTIDE SEQUENCE [LARGE SCALE GENOMIC DNA]</scope>
    <source>
        <strain evidence="2">MUSC 149</strain>
    </source>
</reference>
<dbReference type="OrthoDB" id="7839592at2"/>
<evidence type="ECO:0000313" key="3">
    <source>
        <dbReference type="Proteomes" id="UP000034196"/>
    </source>
</evidence>
<keyword evidence="3" id="KW-1185">Reference proteome</keyword>
<evidence type="ECO:0000313" key="2">
    <source>
        <dbReference type="EMBL" id="OIJ63238.1"/>
    </source>
</evidence>
<proteinExistence type="predicted"/>
<evidence type="ECO:0000259" key="1">
    <source>
        <dbReference type="Pfam" id="PF14062"/>
    </source>
</evidence>
<name>A0A1J4NPZ6_9ACTN</name>
<comment type="caution">
    <text evidence="2">The sequence shown here is derived from an EMBL/GenBank/DDBJ whole genome shotgun (WGS) entry which is preliminary data.</text>
</comment>
<dbReference type="InterPro" id="IPR025349">
    <property type="entry name" value="DUF4253"/>
</dbReference>
<dbReference type="STRING" id="1428628.WN71_035305"/>
<dbReference type="AlphaFoldDB" id="A0A1J4NPZ6"/>
<protein>
    <recommendedName>
        <fullName evidence="1">DUF4253 domain-containing protein</fullName>
    </recommendedName>
</protein>
<feature type="domain" description="DUF4253" evidence="1">
    <location>
        <begin position="163"/>
        <end position="271"/>
    </location>
</feature>
<dbReference type="Proteomes" id="UP000034196">
    <property type="component" value="Unassembled WGS sequence"/>
</dbReference>
<gene>
    <name evidence="2" type="ORF">WN71_035305</name>
</gene>
<dbReference type="RefSeq" id="WP_046587130.1">
    <property type="nucleotide sequence ID" value="NZ_LAVA02000111.1"/>
</dbReference>
<dbReference type="EMBL" id="LAVA02000111">
    <property type="protein sequence ID" value="OIJ63238.1"/>
    <property type="molecule type" value="Genomic_DNA"/>
</dbReference>
<organism evidence="2 3">
    <name type="scientific">Streptomyces mangrovisoli</name>
    <dbReference type="NCBI Taxonomy" id="1428628"/>
    <lineage>
        <taxon>Bacteria</taxon>
        <taxon>Bacillati</taxon>
        <taxon>Actinomycetota</taxon>
        <taxon>Actinomycetes</taxon>
        <taxon>Kitasatosporales</taxon>
        <taxon>Streptomycetaceae</taxon>
        <taxon>Streptomyces</taxon>
    </lineage>
</organism>
<sequence>MATLPNPLPRLAADPSGGALGLPLPEGRLIDTTVDGTWHEPLLWHAEKRARPGDWSALAAAAPRLGLLPVLVETGGPQGAPGDLWELDPERTSYPGDHDAEDVLMDLGGYGGENADGEEPEEREWPGLAEALPFGADPDEAAAALAGELTDETRAARLKEPCLALVSARRSADIPAAIGWTGPMNTENDVARLCAVLRSWEDRFGARVVALGFDRLVVSVAAPAGTLEQAEAIAAEHEAFCPDIWQGGHRTLREYAQAAVLGRSRWSFWWD</sequence>
<accession>A0A1J4NPZ6</accession>
<dbReference type="Pfam" id="PF14062">
    <property type="entry name" value="DUF4253"/>
    <property type="match status" value="1"/>
</dbReference>